<proteinExistence type="predicted"/>
<dbReference type="GO" id="GO:0005634">
    <property type="term" value="C:nucleus"/>
    <property type="evidence" value="ECO:0007669"/>
    <property type="project" value="TreeGrafter"/>
</dbReference>
<evidence type="ECO:0000256" key="3">
    <source>
        <dbReference type="ARBA" id="ARBA00023163"/>
    </source>
</evidence>
<evidence type="ECO:0000256" key="4">
    <source>
        <dbReference type="ARBA" id="ARBA00023242"/>
    </source>
</evidence>
<accession>A0A072PPK1</accession>
<dbReference type="GeneID" id="25278178"/>
<dbReference type="HOGENOM" id="CLU_030887_0_0_1"/>
<organism evidence="6 7">
    <name type="scientific">Exophiala aquamarina CBS 119918</name>
    <dbReference type="NCBI Taxonomy" id="1182545"/>
    <lineage>
        <taxon>Eukaryota</taxon>
        <taxon>Fungi</taxon>
        <taxon>Dikarya</taxon>
        <taxon>Ascomycota</taxon>
        <taxon>Pezizomycotina</taxon>
        <taxon>Eurotiomycetes</taxon>
        <taxon>Chaetothyriomycetidae</taxon>
        <taxon>Chaetothyriales</taxon>
        <taxon>Herpotrichiellaceae</taxon>
        <taxon>Exophiala</taxon>
    </lineage>
</organism>
<dbReference type="Pfam" id="PF00172">
    <property type="entry name" value="Zn_clus"/>
    <property type="match status" value="1"/>
</dbReference>
<evidence type="ECO:0000313" key="6">
    <source>
        <dbReference type="EMBL" id="KEF61672.1"/>
    </source>
</evidence>
<keyword evidence="4" id="KW-0539">Nucleus</keyword>
<dbReference type="SMART" id="SM00066">
    <property type="entry name" value="GAL4"/>
    <property type="match status" value="1"/>
</dbReference>
<dbReference type="STRING" id="1182545.A0A072PPK1"/>
<name>A0A072PPK1_9EURO</name>
<evidence type="ECO:0000256" key="2">
    <source>
        <dbReference type="ARBA" id="ARBA00023125"/>
    </source>
</evidence>
<dbReference type="RefSeq" id="XP_013264262.1">
    <property type="nucleotide sequence ID" value="XM_013408808.1"/>
</dbReference>
<feature type="domain" description="Zn(2)-C6 fungal-type" evidence="5">
    <location>
        <begin position="30"/>
        <end position="60"/>
    </location>
</feature>
<dbReference type="SUPFAM" id="SSF57701">
    <property type="entry name" value="Zn2/Cys6 DNA-binding domain"/>
    <property type="match status" value="1"/>
</dbReference>
<dbReference type="InterPro" id="IPR036864">
    <property type="entry name" value="Zn2-C6_fun-type_DNA-bd_sf"/>
</dbReference>
<dbReference type="InterPro" id="IPR001138">
    <property type="entry name" value="Zn2Cys6_DnaBD"/>
</dbReference>
<gene>
    <name evidence="6" type="ORF">A1O9_03240</name>
</gene>
<keyword evidence="2" id="KW-0238">DNA-binding</keyword>
<keyword evidence="3" id="KW-0804">Transcription</keyword>
<dbReference type="GO" id="GO:0008270">
    <property type="term" value="F:zinc ion binding"/>
    <property type="evidence" value="ECO:0007669"/>
    <property type="project" value="InterPro"/>
</dbReference>
<comment type="caution">
    <text evidence="6">The sequence shown here is derived from an EMBL/GenBank/DDBJ whole genome shotgun (WGS) entry which is preliminary data.</text>
</comment>
<reference evidence="6 7" key="1">
    <citation type="submission" date="2013-03" db="EMBL/GenBank/DDBJ databases">
        <title>The Genome Sequence of Exophiala aquamarina CBS 119918.</title>
        <authorList>
            <consortium name="The Broad Institute Genomics Platform"/>
            <person name="Cuomo C."/>
            <person name="de Hoog S."/>
            <person name="Gorbushina A."/>
            <person name="Walker B."/>
            <person name="Young S.K."/>
            <person name="Zeng Q."/>
            <person name="Gargeya S."/>
            <person name="Fitzgerald M."/>
            <person name="Haas B."/>
            <person name="Abouelleil A."/>
            <person name="Allen A.W."/>
            <person name="Alvarado L."/>
            <person name="Arachchi H.M."/>
            <person name="Berlin A.M."/>
            <person name="Chapman S.B."/>
            <person name="Gainer-Dewar J."/>
            <person name="Goldberg J."/>
            <person name="Griggs A."/>
            <person name="Gujja S."/>
            <person name="Hansen M."/>
            <person name="Howarth C."/>
            <person name="Imamovic A."/>
            <person name="Ireland A."/>
            <person name="Larimer J."/>
            <person name="McCowan C."/>
            <person name="Murphy C."/>
            <person name="Pearson M."/>
            <person name="Poon T.W."/>
            <person name="Priest M."/>
            <person name="Roberts A."/>
            <person name="Saif S."/>
            <person name="Shea T."/>
            <person name="Sisk P."/>
            <person name="Sykes S."/>
            <person name="Wortman J."/>
            <person name="Nusbaum C."/>
            <person name="Birren B."/>
        </authorList>
    </citation>
    <scope>NUCLEOTIDE SEQUENCE [LARGE SCALE GENOMIC DNA]</scope>
    <source>
        <strain evidence="6 7">CBS 119918</strain>
    </source>
</reference>
<sequence>MPTTATVQGPDTHGWVSPQQTIYRSRVRSGCLTCRSRKVKCDELRPQCANCTRLKRQCVYNAKTRHSDHPTIQNQIGSRSIDASQTTASTSALAPSLSIEHPRHVFAKAQPYPEDGTQVFPITIEDRFRSPDESIVQVTNRLIDVLRGQSQTSALTSDDVEGEADLPSVLISRDIKLTTTMDILTAREVPLQPLFSIFLDSVECHVLTPFDNVNWQRMKHHVVEMGLANRTVALAIISVSALYKAQLYNLPLSKAISLYHDARSAFDHQVEHGDPQDFPATLVVAFLLSLFSFFHYEEVCLLKEPSEAFLEQLRTWPQHHHCLGELPMRLMLWLRILQVTTLRGGGMGMISEQVLGLFPTFKPGQPNLKPDPKHQSNTATHLYEMLSGPIFEFYLQLQEISGEIAQLTHYHRSRTTGADQDEVSQQITLLTSKLQNLWDTRSVTQCQTPKDLLANLSPTIAEPLVALIGLCTAAYHAEFIEMTRLIGDPVAEPTGSKEGMREIRNLIDGENSNAAHDKHGQLRAGYLRPLFLYAIECMDADKSDWAVQKLRDIHNPICRSDFFAAFAKALSDAQLRKERRVTSKYFCIWFFGVPPPFL</sequence>
<dbReference type="EMBL" id="AMGV01000002">
    <property type="protein sequence ID" value="KEF61672.1"/>
    <property type="molecule type" value="Genomic_DNA"/>
</dbReference>
<keyword evidence="1" id="KW-0805">Transcription regulation</keyword>
<dbReference type="AlphaFoldDB" id="A0A072PPK1"/>
<dbReference type="VEuPathDB" id="FungiDB:A1O9_03240"/>
<dbReference type="Gene3D" id="4.10.240.10">
    <property type="entry name" value="Zn(2)-C6 fungal-type DNA-binding domain"/>
    <property type="match status" value="1"/>
</dbReference>
<dbReference type="Proteomes" id="UP000027920">
    <property type="component" value="Unassembled WGS sequence"/>
</dbReference>
<dbReference type="PROSITE" id="PS50048">
    <property type="entry name" value="ZN2_CY6_FUNGAL_2"/>
    <property type="match status" value="1"/>
</dbReference>
<keyword evidence="7" id="KW-1185">Reference proteome</keyword>
<dbReference type="GO" id="GO:0000981">
    <property type="term" value="F:DNA-binding transcription factor activity, RNA polymerase II-specific"/>
    <property type="evidence" value="ECO:0007669"/>
    <property type="project" value="InterPro"/>
</dbReference>
<dbReference type="GO" id="GO:0045944">
    <property type="term" value="P:positive regulation of transcription by RNA polymerase II"/>
    <property type="evidence" value="ECO:0007669"/>
    <property type="project" value="TreeGrafter"/>
</dbReference>
<protein>
    <recommendedName>
        <fullName evidence="5">Zn(2)-C6 fungal-type domain-containing protein</fullName>
    </recommendedName>
</protein>
<dbReference type="OrthoDB" id="648861at2759"/>
<evidence type="ECO:0000313" key="7">
    <source>
        <dbReference type="Proteomes" id="UP000027920"/>
    </source>
</evidence>
<dbReference type="PROSITE" id="PS00463">
    <property type="entry name" value="ZN2_CY6_FUNGAL_1"/>
    <property type="match status" value="1"/>
</dbReference>
<dbReference type="PANTHER" id="PTHR37534:SF23">
    <property type="entry name" value="ZN(II)2CYS6 TRANSCRIPTION FACTOR (EUROFUNG)"/>
    <property type="match status" value="1"/>
</dbReference>
<dbReference type="CDD" id="cd00067">
    <property type="entry name" value="GAL4"/>
    <property type="match status" value="1"/>
</dbReference>
<dbReference type="GO" id="GO:0000976">
    <property type="term" value="F:transcription cis-regulatory region binding"/>
    <property type="evidence" value="ECO:0007669"/>
    <property type="project" value="TreeGrafter"/>
</dbReference>
<evidence type="ECO:0000256" key="1">
    <source>
        <dbReference type="ARBA" id="ARBA00023015"/>
    </source>
</evidence>
<evidence type="ECO:0000259" key="5">
    <source>
        <dbReference type="PROSITE" id="PS50048"/>
    </source>
</evidence>
<dbReference type="PANTHER" id="PTHR37534">
    <property type="entry name" value="TRANSCRIPTIONAL ACTIVATOR PROTEIN UGA3"/>
    <property type="match status" value="1"/>
</dbReference>